<keyword evidence="2" id="KW-1133">Transmembrane helix</keyword>
<dbReference type="AlphaFoldDB" id="A0A7S1XK13"/>
<gene>
    <name evidence="3" type="ORF">PPAR1163_LOCUS186</name>
</gene>
<feature type="transmembrane region" description="Helical" evidence="2">
    <location>
        <begin position="319"/>
        <end position="337"/>
    </location>
</feature>
<organism evidence="3">
    <name type="scientific">Phaeomonas parva</name>
    <dbReference type="NCBI Taxonomy" id="124430"/>
    <lineage>
        <taxon>Eukaryota</taxon>
        <taxon>Sar</taxon>
        <taxon>Stramenopiles</taxon>
        <taxon>Ochrophyta</taxon>
        <taxon>Pinguiophyceae</taxon>
        <taxon>Pinguiochrysidales</taxon>
        <taxon>Pinguiochrysidaceae</taxon>
        <taxon>Phaeomonas</taxon>
    </lineage>
</organism>
<dbReference type="EMBL" id="HBGJ01000245">
    <property type="protein sequence ID" value="CAD9241844.1"/>
    <property type="molecule type" value="Transcribed_RNA"/>
</dbReference>
<feature type="transmembrane region" description="Helical" evidence="2">
    <location>
        <begin position="270"/>
        <end position="298"/>
    </location>
</feature>
<keyword evidence="2" id="KW-0472">Membrane</keyword>
<accession>A0A7S1XK13</accession>
<protein>
    <submittedName>
        <fullName evidence="3">Uncharacterized protein</fullName>
    </submittedName>
</protein>
<feature type="transmembrane region" description="Helical" evidence="2">
    <location>
        <begin position="689"/>
        <end position="716"/>
    </location>
</feature>
<name>A0A7S1XK13_9STRA</name>
<evidence type="ECO:0000256" key="1">
    <source>
        <dbReference type="SAM" id="MobiDB-lite"/>
    </source>
</evidence>
<reference evidence="3" key="1">
    <citation type="submission" date="2021-01" db="EMBL/GenBank/DDBJ databases">
        <authorList>
            <person name="Corre E."/>
            <person name="Pelletier E."/>
            <person name="Niang G."/>
            <person name="Scheremetjew M."/>
            <person name="Finn R."/>
            <person name="Kale V."/>
            <person name="Holt S."/>
            <person name="Cochrane G."/>
            <person name="Meng A."/>
            <person name="Brown T."/>
            <person name="Cohen L."/>
        </authorList>
    </citation>
    <scope>NUCLEOTIDE SEQUENCE</scope>
    <source>
        <strain evidence="3">CCMP2877</strain>
    </source>
</reference>
<sequence>MAHVSDAAPEAKADVGGDDTPPPQPDIGAIQRLSDVYRHGNRLMKETLSRSIDKKTLAEALEAEFPRRRLHRGYMKADLAAIRLPDPAPPGRPRHLYRVGTAVEHFDAGAQWRPGRVTRVIEQVKDEFDWEGDEEPTADDYHVFYNVDDMHMVPATELSLPIEFLLEEFGLRPLLWQQWAMLRLEERLRFQEDHPRDFMELDATEFGKKLWKIWLDHFDNRDFREKYDVHPFRDYLRERMLHPFRLIDMQTTEGGDWNVDESSNVSVYSYLSVLGAGGWMCACVFFVQILLPVALYFVSIDQPESRTFDPGYCSNEGTTVSKAVLFAVMLIYLIRVVPETMSNFLRTAGALDDPMSRTMSLRRVIWIQGDDTMFQRFGYALDVTMNTAYAALLYGLNILILYNTPPEDATDLILNALAIEFIHTLDEEIVDTSWWDPTKRFLKAGSVELTIRSTLRLHYVSDWRSFCKAFEVEEDAYQKALFGFSSLSLKDRAVATEDMGNPDNAVDNEDVWWLQLAALAVETRNARALAFFEGLPATFERVSLRKIARAALNWFSPRSHGVVGPDIIFGRYSKYYTWSKWEKVMFLPPPQRRGRGLRGRAPSKMHARQISPTGMANIEPSHSEEEIDVLNSARYGTSSLRNFKMKRLVDDSMFHHFREIWLVLSGYSFYVSVRNSIKRKERFGTIFSFFYGFIEWGAYMLDLLFPFVMVLAVVMVPACY</sequence>
<keyword evidence="2" id="KW-0812">Transmembrane</keyword>
<evidence type="ECO:0000313" key="3">
    <source>
        <dbReference type="EMBL" id="CAD9241844.1"/>
    </source>
</evidence>
<evidence type="ECO:0000256" key="2">
    <source>
        <dbReference type="SAM" id="Phobius"/>
    </source>
</evidence>
<proteinExistence type="predicted"/>
<feature type="region of interest" description="Disordered" evidence="1">
    <location>
        <begin position="1"/>
        <end position="28"/>
    </location>
</feature>